<reference evidence="9" key="1">
    <citation type="submission" date="2020-10" db="EMBL/GenBank/DDBJ databases">
        <title>Unveiling of a novel bifunctional photoreceptor, Dualchrome1, isolated from a cosmopolitan green alga.</title>
        <authorList>
            <person name="Suzuki S."/>
            <person name="Kawachi M."/>
        </authorList>
    </citation>
    <scope>NUCLEOTIDE SEQUENCE</scope>
    <source>
        <strain evidence="9">NIES 2893</strain>
    </source>
</reference>
<protein>
    <recommendedName>
        <fullName evidence="3">serine O-acetyltransferase</fullName>
        <ecNumber evidence="3">2.3.1.30</ecNumber>
    </recommendedName>
</protein>
<keyword evidence="5 9" id="KW-0808">Transferase</keyword>
<dbReference type="Gene3D" id="1.10.238.10">
    <property type="entry name" value="EF-hand"/>
    <property type="match status" value="1"/>
</dbReference>
<evidence type="ECO:0000256" key="3">
    <source>
        <dbReference type="ARBA" id="ARBA00013266"/>
    </source>
</evidence>
<dbReference type="InterPro" id="IPR011004">
    <property type="entry name" value="Trimer_LpxA-like_sf"/>
</dbReference>
<dbReference type="InterPro" id="IPR042122">
    <property type="entry name" value="Ser_AcTrfase_N_sf"/>
</dbReference>
<keyword evidence="10" id="KW-1185">Reference proteome</keyword>
<proteinExistence type="inferred from homology"/>
<dbReference type="SUPFAM" id="SSF47473">
    <property type="entry name" value="EF-hand"/>
    <property type="match status" value="1"/>
</dbReference>
<dbReference type="AlphaFoldDB" id="A0A830I2U5"/>
<accession>A0A830I2U5</accession>
<comment type="similarity">
    <text evidence="2">Belongs to the transferase hexapeptide repeat family.</text>
</comment>
<evidence type="ECO:0000256" key="7">
    <source>
        <dbReference type="SAM" id="MobiDB-lite"/>
    </source>
</evidence>
<dbReference type="UniPathway" id="UPA00136">
    <property type="reaction ID" value="UER00199"/>
</dbReference>
<feature type="region of interest" description="Disordered" evidence="7">
    <location>
        <begin position="577"/>
        <end position="642"/>
    </location>
</feature>
<dbReference type="InterPro" id="IPR011992">
    <property type="entry name" value="EF-hand-dom_pair"/>
</dbReference>
<dbReference type="InterPro" id="IPR045304">
    <property type="entry name" value="LbH_SAT"/>
</dbReference>
<dbReference type="FunFam" id="2.160.10.10:FF:000002">
    <property type="entry name" value="Serine acetyltransferase"/>
    <property type="match status" value="1"/>
</dbReference>
<dbReference type="Gene3D" id="1.10.3130.10">
    <property type="entry name" value="serine acetyltransferase, domain 1"/>
    <property type="match status" value="1"/>
</dbReference>
<dbReference type="GO" id="GO:0006535">
    <property type="term" value="P:cysteine biosynthetic process from serine"/>
    <property type="evidence" value="ECO:0007669"/>
    <property type="project" value="InterPro"/>
</dbReference>
<evidence type="ECO:0000256" key="5">
    <source>
        <dbReference type="ARBA" id="ARBA00022679"/>
    </source>
</evidence>
<keyword evidence="6" id="KW-0012">Acyltransferase</keyword>
<dbReference type="Gene3D" id="2.160.10.10">
    <property type="entry name" value="Hexapeptide repeat proteins"/>
    <property type="match status" value="1"/>
</dbReference>
<dbReference type="SUPFAM" id="SSF51161">
    <property type="entry name" value="Trimeric LpxA-like enzymes"/>
    <property type="match status" value="1"/>
</dbReference>
<evidence type="ECO:0000313" key="9">
    <source>
        <dbReference type="EMBL" id="GHP12081.1"/>
    </source>
</evidence>
<feature type="compositionally biased region" description="Polar residues" evidence="7">
    <location>
        <begin position="633"/>
        <end position="642"/>
    </location>
</feature>
<dbReference type="PROSITE" id="PS00101">
    <property type="entry name" value="HEXAPEP_TRANSFERASES"/>
    <property type="match status" value="1"/>
</dbReference>
<dbReference type="EMBL" id="BNJQ01000038">
    <property type="protein sequence ID" value="GHP12081.1"/>
    <property type="molecule type" value="Genomic_DNA"/>
</dbReference>
<evidence type="ECO:0000256" key="2">
    <source>
        <dbReference type="ARBA" id="ARBA00007274"/>
    </source>
</evidence>
<dbReference type="GO" id="GO:0005737">
    <property type="term" value="C:cytoplasm"/>
    <property type="evidence" value="ECO:0007669"/>
    <property type="project" value="InterPro"/>
</dbReference>
<evidence type="ECO:0000259" key="8">
    <source>
        <dbReference type="SMART" id="SM00971"/>
    </source>
</evidence>
<dbReference type="SMART" id="SM00971">
    <property type="entry name" value="SATase_N"/>
    <property type="match status" value="1"/>
</dbReference>
<organism evidence="9 10">
    <name type="scientific">Pycnococcus provasolii</name>
    <dbReference type="NCBI Taxonomy" id="41880"/>
    <lineage>
        <taxon>Eukaryota</taxon>
        <taxon>Viridiplantae</taxon>
        <taxon>Chlorophyta</taxon>
        <taxon>Pseudoscourfieldiophyceae</taxon>
        <taxon>Pseudoscourfieldiales</taxon>
        <taxon>Pycnococcaceae</taxon>
        <taxon>Pycnococcus</taxon>
    </lineage>
</organism>
<name>A0A830I2U5_9CHLO</name>
<dbReference type="GO" id="GO:0009001">
    <property type="term" value="F:serine O-acetyltransferase activity"/>
    <property type="evidence" value="ECO:0007669"/>
    <property type="project" value="UniProtKB-EC"/>
</dbReference>
<dbReference type="Pfam" id="PF06426">
    <property type="entry name" value="SATase_N"/>
    <property type="match status" value="1"/>
</dbReference>
<keyword evidence="4" id="KW-0028">Amino-acid biosynthesis</keyword>
<dbReference type="InterPro" id="IPR018357">
    <property type="entry name" value="Hexapep_transf_CS"/>
</dbReference>
<dbReference type="CDD" id="cd03354">
    <property type="entry name" value="LbH_SAT"/>
    <property type="match status" value="1"/>
</dbReference>
<evidence type="ECO:0000256" key="6">
    <source>
        <dbReference type="ARBA" id="ARBA00023315"/>
    </source>
</evidence>
<dbReference type="EC" id="2.3.1.30" evidence="3"/>
<gene>
    <name evidence="9" type="ORF">PPROV_001080800</name>
</gene>
<dbReference type="OrthoDB" id="25818at2759"/>
<feature type="domain" description="Serine acetyltransferase N-terminal" evidence="8">
    <location>
        <begin position="209"/>
        <end position="336"/>
    </location>
</feature>
<evidence type="ECO:0000256" key="1">
    <source>
        <dbReference type="ARBA" id="ARBA00004876"/>
    </source>
</evidence>
<comment type="pathway">
    <text evidence="1">Amino-acid biosynthesis; L-cysteine biosynthesis; L-cysteine from L-serine: step 1/2.</text>
</comment>
<evidence type="ECO:0000256" key="4">
    <source>
        <dbReference type="ARBA" id="ARBA00022605"/>
    </source>
</evidence>
<dbReference type="InterPro" id="IPR001451">
    <property type="entry name" value="Hexapep"/>
</dbReference>
<comment type="caution">
    <text evidence="9">The sequence shown here is derived from an EMBL/GenBank/DDBJ whole genome shotgun (WGS) entry which is preliminary data.</text>
</comment>
<dbReference type="Pfam" id="PF00132">
    <property type="entry name" value="Hexapep"/>
    <property type="match status" value="1"/>
</dbReference>
<dbReference type="PANTHER" id="PTHR42811">
    <property type="entry name" value="SERINE ACETYLTRANSFERASE"/>
    <property type="match status" value="1"/>
</dbReference>
<dbReference type="Proteomes" id="UP000660262">
    <property type="component" value="Unassembled WGS sequence"/>
</dbReference>
<evidence type="ECO:0000313" key="10">
    <source>
        <dbReference type="Proteomes" id="UP000660262"/>
    </source>
</evidence>
<sequence length="642" mass="69407">MATINVTDEELSAAKSCAEVLIAQHAARAPGDEVVSALEGGWQQLVATGASKDTLSMLDACFDCSLELKPTLLPRDIWSVRENIVVVITLKQQFTKGQTAVKSVLKPGALEDARLTNTPLPAGATLSRSKETPTQEQLKRFNRTTWPLRAMAFTALRLCVQTVVVEVGVKNLYKAMCRRVRKTKAALKRDRADKQTSSAQKTSSTRDAVFADVLHAARVTAAAEPALEELLTRNVLQHSSFDEALAYILAQKMLGGACMCDRRWKCVFLKLYTSTPALPAAGADGESNRVQRRPLGELARVDLKAVKDRDPACDKLSHVLLNFKGGRKEFALAIQSKCSEQLGVDIHPAAYIGAGLLIDHATGVVVGETASIGDNCTILHGVTLGSSGKVAGDRHPKLGNNVLVGALTTLLGNIQIGDGAKIGASSVVLKSIPPKATAVGVPAKIVGRAKEEDAGQKVDSGLQHVQSFWHPDGESLEKALVKMPSSRRHWNDIWDNEVMHEELSEGYITRSQLASILQNFGASEAQSDMVFFALDRNLDNRISESEFNEYWPDVVAKCCPKILGECEKHLNDALKASAAPPAPVSPPKSPDRSRTPVKNRVTAASPQKSPGSPRGFPNPNPWRLAYHNDEQQKSNINTSPPP</sequence>
<dbReference type="InterPro" id="IPR010493">
    <property type="entry name" value="Ser_AcTrfase_N"/>
</dbReference>